<dbReference type="InterPro" id="IPR026983">
    <property type="entry name" value="DHC"/>
</dbReference>
<dbReference type="GO" id="GO:0051959">
    <property type="term" value="F:dynein light intermediate chain binding"/>
    <property type="evidence" value="ECO:0007669"/>
    <property type="project" value="InterPro"/>
</dbReference>
<sequence>MMLVNSIDELKGWLEGKEVVFGVESNLTPTSNLTLTPPVRTLTSTLADALGHIVRSAMCFRHWVELDDGTVSLNPAPTADDDTLASSTFYSQVSGDPRLHTAIESIQTTFSKVIRELDIDLQSWYAYEHVWRRDKAGTVSRFCKSSPSVKEYDDKLRFYTHLASELSQASQEVTHGCVSLDVRLLVSQIVSHAMDWVKLLGSGLLQEARSRLQHVLHQVT</sequence>
<dbReference type="GO" id="GO:0030286">
    <property type="term" value="C:dynein complex"/>
    <property type="evidence" value="ECO:0007669"/>
    <property type="project" value="InterPro"/>
</dbReference>
<protein>
    <submittedName>
        <fullName evidence="1">Dynein heavy chain 10, axonemal-like</fullName>
    </submittedName>
</protein>
<dbReference type="GO" id="GO:0007018">
    <property type="term" value="P:microtubule-based movement"/>
    <property type="evidence" value="ECO:0007669"/>
    <property type="project" value="InterPro"/>
</dbReference>
<dbReference type="PANTHER" id="PTHR22878">
    <property type="entry name" value="DYNEIN HEAVY CHAIN 6, AXONEMAL-LIKE-RELATED"/>
    <property type="match status" value="1"/>
</dbReference>
<evidence type="ECO:0000313" key="1">
    <source>
        <dbReference type="EMBL" id="KAG7177224.1"/>
    </source>
</evidence>
<dbReference type="AlphaFoldDB" id="A0A8J5TK93"/>
<accession>A0A8J5TK93</accession>
<evidence type="ECO:0000313" key="2">
    <source>
        <dbReference type="Proteomes" id="UP000747542"/>
    </source>
</evidence>
<keyword evidence="2" id="KW-1185">Reference proteome</keyword>
<reference evidence="1" key="1">
    <citation type="journal article" date="2021" name="Sci. Adv.">
        <title>The American lobster genome reveals insights on longevity, neural, and immune adaptations.</title>
        <authorList>
            <person name="Polinski J.M."/>
            <person name="Zimin A.V."/>
            <person name="Clark K.F."/>
            <person name="Kohn A.B."/>
            <person name="Sadowski N."/>
            <person name="Timp W."/>
            <person name="Ptitsyn A."/>
            <person name="Khanna P."/>
            <person name="Romanova D.Y."/>
            <person name="Williams P."/>
            <person name="Greenwood S.J."/>
            <person name="Moroz L.L."/>
            <person name="Walt D.R."/>
            <person name="Bodnar A.G."/>
        </authorList>
    </citation>
    <scope>NUCLEOTIDE SEQUENCE</scope>
    <source>
        <strain evidence="1">GMGI-L3</strain>
    </source>
</reference>
<organism evidence="1 2">
    <name type="scientific">Homarus americanus</name>
    <name type="common">American lobster</name>
    <dbReference type="NCBI Taxonomy" id="6706"/>
    <lineage>
        <taxon>Eukaryota</taxon>
        <taxon>Metazoa</taxon>
        <taxon>Ecdysozoa</taxon>
        <taxon>Arthropoda</taxon>
        <taxon>Crustacea</taxon>
        <taxon>Multicrustacea</taxon>
        <taxon>Malacostraca</taxon>
        <taxon>Eumalacostraca</taxon>
        <taxon>Eucarida</taxon>
        <taxon>Decapoda</taxon>
        <taxon>Pleocyemata</taxon>
        <taxon>Astacidea</taxon>
        <taxon>Nephropoidea</taxon>
        <taxon>Nephropidae</taxon>
        <taxon>Homarus</taxon>
    </lineage>
</organism>
<name>A0A8J5TK93_HOMAM</name>
<proteinExistence type="predicted"/>
<dbReference type="PANTHER" id="PTHR22878:SF63">
    <property type="entry name" value="DYNEIN AXONEMAL HEAVY CHAIN 10"/>
    <property type="match status" value="1"/>
</dbReference>
<dbReference type="EMBL" id="JAHLQT010002534">
    <property type="protein sequence ID" value="KAG7177224.1"/>
    <property type="molecule type" value="Genomic_DNA"/>
</dbReference>
<feature type="non-terminal residue" evidence="1">
    <location>
        <position position="1"/>
    </location>
</feature>
<dbReference type="GO" id="GO:0045505">
    <property type="term" value="F:dynein intermediate chain binding"/>
    <property type="evidence" value="ECO:0007669"/>
    <property type="project" value="InterPro"/>
</dbReference>
<comment type="caution">
    <text evidence="1">The sequence shown here is derived from an EMBL/GenBank/DDBJ whole genome shotgun (WGS) entry which is preliminary data.</text>
</comment>
<dbReference type="Proteomes" id="UP000747542">
    <property type="component" value="Unassembled WGS sequence"/>
</dbReference>
<gene>
    <name evidence="1" type="primary">DNAH10-L</name>
    <name evidence="1" type="ORF">Hamer_G000490</name>
</gene>